<keyword evidence="2" id="KW-1185">Reference proteome</keyword>
<gene>
    <name evidence="1" type="ORF">GCM10011534_14590</name>
</gene>
<evidence type="ECO:0000313" key="1">
    <source>
        <dbReference type="EMBL" id="GGL93538.1"/>
    </source>
</evidence>
<evidence type="ECO:0008006" key="3">
    <source>
        <dbReference type="Google" id="ProtNLM"/>
    </source>
</evidence>
<organism evidence="1 2">
    <name type="scientific">Pseudooceanicola nanhaiensis</name>
    <dbReference type="NCBI Taxonomy" id="375761"/>
    <lineage>
        <taxon>Bacteria</taxon>
        <taxon>Pseudomonadati</taxon>
        <taxon>Pseudomonadota</taxon>
        <taxon>Alphaproteobacteria</taxon>
        <taxon>Rhodobacterales</taxon>
        <taxon>Paracoccaceae</taxon>
        <taxon>Pseudooceanicola</taxon>
    </lineage>
</organism>
<evidence type="ECO:0000313" key="2">
    <source>
        <dbReference type="Proteomes" id="UP000649829"/>
    </source>
</evidence>
<protein>
    <recommendedName>
        <fullName evidence="3">AsmA-like C-terminal region</fullName>
    </recommendedName>
</protein>
<dbReference type="EMBL" id="BMLF01000001">
    <property type="protein sequence ID" value="GGL93538.1"/>
    <property type="molecule type" value="Genomic_DNA"/>
</dbReference>
<comment type="caution">
    <text evidence="1">The sequence shown here is derived from an EMBL/GenBank/DDBJ whole genome shotgun (WGS) entry which is preliminary data.</text>
</comment>
<reference evidence="1" key="2">
    <citation type="submission" date="2020-09" db="EMBL/GenBank/DDBJ databases">
        <authorList>
            <person name="Sun Q."/>
            <person name="Zhou Y."/>
        </authorList>
    </citation>
    <scope>NUCLEOTIDE SEQUENCE</scope>
    <source>
        <strain evidence="1">CGMCC 1.6293</strain>
    </source>
</reference>
<accession>A0A917WDU8</accession>
<sequence length="1088" mass="115658">MLRALVLTVGALLAFTLMTLGLTVMMMAHERPLYAPAWLKQKIEARLDETLHGLAVDFDDIGLVVDEAWRPRVQLSGLEVQRAGSDARLALSTIEGTLAVGPLLRGKVRPDTLYLSGAQMRLYRDAEGGFDLALGEGGAARNAGTLPRRVSGNDLGTLSDEIEALLDLPDLRELTRIEATALTLRYEDARSDRAWTVDGGRAVLERRGNDLQLRGDFALLGGRAWASTLSVSYASRIGDKAASFAMSFEDMAAEDLSTQSAALAWLEVIDAPASGALRATVDSGGRLGPLNATLQIGEGVLRPDGGSTPIPFRSAQSYFTYDPVAQALTLNEFRVDSDYLSARAEGALHLYGTARGRPREMVGQLRMTEFSAQPGDMIPDPVAFSDVRADLRLRLDPFALTIGQISLSNGSEELSLNGEVTAGPKGWDVSAEGAMTRLSTAELLQLWPRTLAVKTREWMEKYVAQGALENIQLGLRLTEGTRPDLYLGFEFSEAEMVLVKGLPPAKEMRGHASLFRNRFVAAAEGGHVTAPQGGRVDLAGTVFIVPDTTIKPAPAEVELRTDGTITATLSLLDQEPFRFLAKAGRPVTLADGRVRLDGRMAFPLKKGRTPDEYDVVVDGTITDLRSDVLVPGRRLSAQQVEMRLADNLLSFEGGAQIGAVPVGGRFETQLGPKGDGSARIDGWVELSERFIDEFRIGVPPGSLQGQGRARIALDLQKGQAPGFRLSTDFAGVGLRIAALDWSLPRAARGQLTVEGAFGKPARIDRLAIDAPGLTAAGSLTLSDSGGMAEARFDRVQVGGWFDGPVTLTGRGKGRSPAVAVTGGTVDMRRAKLGGGGGQGGPVTLALDRLQISDTIALEGFRGRFDTGGGMNGTFTANVNGRAAISGTVVPRNGRSALRVTSADAGGVLAATGLLKQAREGALDLTLLPVGPAGIYDGTLRVSGLRIHEAPAMAALLNAISVVGLVEQLAGRGIVFNDVDAKFRLTPQQVIVTQSSAVGASLGISMDGVYDVRRKLMDMQGVVSPVYMLNGIGSLLTRKGEGLFGFNYTLRGPSAAPQVSVNPLSLLTPGMFREIFRRPPPRISQAPTQ</sequence>
<dbReference type="Proteomes" id="UP000649829">
    <property type="component" value="Unassembled WGS sequence"/>
</dbReference>
<reference evidence="1" key="1">
    <citation type="journal article" date="2014" name="Int. J. Syst. Evol. Microbiol.">
        <title>Complete genome sequence of Corynebacterium casei LMG S-19264T (=DSM 44701T), isolated from a smear-ripened cheese.</title>
        <authorList>
            <consortium name="US DOE Joint Genome Institute (JGI-PGF)"/>
            <person name="Walter F."/>
            <person name="Albersmeier A."/>
            <person name="Kalinowski J."/>
            <person name="Ruckert C."/>
        </authorList>
    </citation>
    <scope>NUCLEOTIDE SEQUENCE</scope>
    <source>
        <strain evidence="1">CGMCC 1.6293</strain>
    </source>
</reference>
<dbReference type="AlphaFoldDB" id="A0A917WDU8"/>
<proteinExistence type="predicted"/>
<name>A0A917WDU8_9RHOB</name>